<reference evidence="2 3" key="1">
    <citation type="submission" date="2020-08" db="EMBL/GenBank/DDBJ databases">
        <title>Genomic Encyclopedia of Type Strains, Phase IV (KMG-IV): sequencing the most valuable type-strain genomes for metagenomic binning, comparative biology and taxonomic classification.</title>
        <authorList>
            <person name="Goeker M."/>
        </authorList>
    </citation>
    <scope>NUCLEOTIDE SEQUENCE [LARGE SCALE GENOMIC DNA]</scope>
    <source>
        <strain evidence="2 3">DSM 103462</strain>
    </source>
</reference>
<keyword evidence="3" id="KW-1185">Reference proteome</keyword>
<evidence type="ECO:0000313" key="2">
    <source>
        <dbReference type="EMBL" id="MBB5226281.1"/>
    </source>
</evidence>
<protein>
    <submittedName>
        <fullName evidence="2">Putative transposase/invertase (TIGR01784 family)</fullName>
    </submittedName>
</protein>
<comment type="caution">
    <text evidence="2">The sequence shown here is derived from an EMBL/GenBank/DDBJ whole genome shotgun (WGS) entry which is preliminary data.</text>
</comment>
<gene>
    <name evidence="2" type="ORF">HNP76_001654</name>
</gene>
<feature type="region of interest" description="Disordered" evidence="1">
    <location>
        <begin position="1"/>
        <end position="20"/>
    </location>
</feature>
<sequence length="336" mass="39082">MKKRIRNKKKNHFRSVRKREPKRTYRDTLFRTIFGGKDDRSKRWLLSLYNALSGKNHTNIEDLEITTLDDVIYVSMKNDLSFLIHSQMCLYEHQSTVNPNMPLRGLLYFSQLYQQYIDKHKKNLYGSVLVKIPAPQFIVFYNGDKEQSDIVEYKLSDAFIESGKFANITESPQENSCRDKDIAKFEWTATVININKNHNESLSKNCEPLYYYCEFVNQVKENLSQGMTFDSAVNEAVDFAIKSDFLEGFFREKRMKILDDIYTEFDQESYDETLRNDGRIEGIKIGARETAIANAKNLLRMNLGSLDQISQAVSLPLEQVIALKEELSHETVVVTN</sequence>
<organism evidence="2 3">
    <name type="scientific">Treponema ruminis</name>
    <dbReference type="NCBI Taxonomy" id="744515"/>
    <lineage>
        <taxon>Bacteria</taxon>
        <taxon>Pseudomonadati</taxon>
        <taxon>Spirochaetota</taxon>
        <taxon>Spirochaetia</taxon>
        <taxon>Spirochaetales</taxon>
        <taxon>Treponemataceae</taxon>
        <taxon>Treponema</taxon>
    </lineage>
</organism>
<dbReference type="Proteomes" id="UP000518887">
    <property type="component" value="Unassembled WGS sequence"/>
</dbReference>
<evidence type="ECO:0000313" key="3">
    <source>
        <dbReference type="Proteomes" id="UP000518887"/>
    </source>
</evidence>
<proteinExistence type="predicted"/>
<name>A0A7W8G9N9_9SPIR</name>
<dbReference type="AlphaFoldDB" id="A0A7W8G9N9"/>
<evidence type="ECO:0000256" key="1">
    <source>
        <dbReference type="SAM" id="MobiDB-lite"/>
    </source>
</evidence>
<dbReference type="EMBL" id="JACHFQ010000005">
    <property type="protein sequence ID" value="MBB5226281.1"/>
    <property type="molecule type" value="Genomic_DNA"/>
</dbReference>
<accession>A0A7W8G9N9</accession>
<dbReference type="RefSeq" id="WP_184659394.1">
    <property type="nucleotide sequence ID" value="NZ_CP031518.1"/>
</dbReference>